<comment type="cofactor">
    <cofactor evidence="7">
        <name>Mg(2+)</name>
        <dbReference type="ChEBI" id="CHEBI:18420"/>
    </cofactor>
</comment>
<protein>
    <recommendedName>
        <fullName evidence="11">Undecaprenyl-phosphate alpha-N-acetylglucosaminyl 1-phosphate transferase</fullName>
    </recommendedName>
</protein>
<keyword evidence="2" id="KW-1003">Cell membrane</keyword>
<comment type="caution">
    <text evidence="9">The sequence shown here is derived from an EMBL/GenBank/DDBJ whole genome shotgun (WGS) entry which is preliminary data.</text>
</comment>
<feature type="binding site" evidence="7">
    <location>
        <position position="196"/>
    </location>
    <ligand>
        <name>Mg(2+)</name>
        <dbReference type="ChEBI" id="CHEBI:18420"/>
    </ligand>
</feature>
<keyword evidence="3" id="KW-0808">Transferase</keyword>
<dbReference type="Proteomes" id="UP000178606">
    <property type="component" value="Unassembled WGS sequence"/>
</dbReference>
<keyword evidence="7" id="KW-0479">Metal-binding</keyword>
<evidence type="ECO:0000256" key="2">
    <source>
        <dbReference type="ARBA" id="ARBA00022475"/>
    </source>
</evidence>
<dbReference type="AlphaFoldDB" id="A0A1F6CCM1"/>
<keyword evidence="7" id="KW-0460">Magnesium</keyword>
<evidence type="ECO:0000313" key="9">
    <source>
        <dbReference type="EMBL" id="OGG46919.1"/>
    </source>
</evidence>
<evidence type="ECO:0000256" key="4">
    <source>
        <dbReference type="ARBA" id="ARBA00022692"/>
    </source>
</evidence>
<dbReference type="PANTHER" id="PTHR22926">
    <property type="entry name" value="PHOSPHO-N-ACETYLMURAMOYL-PENTAPEPTIDE-TRANSFERASE"/>
    <property type="match status" value="1"/>
</dbReference>
<name>A0A1F6CCM1_HANXR</name>
<reference evidence="9 10" key="1">
    <citation type="journal article" date="2016" name="Nat. Commun.">
        <title>Thousands of microbial genomes shed light on interconnected biogeochemical processes in an aquifer system.</title>
        <authorList>
            <person name="Anantharaman K."/>
            <person name="Brown C.T."/>
            <person name="Hug L.A."/>
            <person name="Sharon I."/>
            <person name="Castelle C.J."/>
            <person name="Probst A.J."/>
            <person name="Thomas B.C."/>
            <person name="Singh A."/>
            <person name="Wilkins M.J."/>
            <person name="Karaoz U."/>
            <person name="Brodie E.L."/>
            <person name="Williams K.H."/>
            <person name="Hubbard S.S."/>
            <person name="Banfield J.F."/>
        </authorList>
    </citation>
    <scope>NUCLEOTIDE SEQUENCE [LARGE SCALE GENOMIC DNA]</scope>
    <source>
        <strain evidence="10">RIFCSPLOWO2_12_FULL_64_10</strain>
    </source>
</reference>
<dbReference type="GO" id="GO:0009103">
    <property type="term" value="P:lipopolysaccharide biosynthetic process"/>
    <property type="evidence" value="ECO:0007669"/>
    <property type="project" value="TreeGrafter"/>
</dbReference>
<evidence type="ECO:0000256" key="7">
    <source>
        <dbReference type="PIRSR" id="PIRSR600715-1"/>
    </source>
</evidence>
<dbReference type="GO" id="GO:0005886">
    <property type="term" value="C:plasma membrane"/>
    <property type="evidence" value="ECO:0007669"/>
    <property type="project" value="UniProtKB-SubCell"/>
</dbReference>
<dbReference type="CDD" id="cd06853">
    <property type="entry name" value="GT_WecA_like"/>
    <property type="match status" value="1"/>
</dbReference>
<evidence type="ECO:0000256" key="6">
    <source>
        <dbReference type="ARBA" id="ARBA00023136"/>
    </source>
</evidence>
<accession>A0A1F6CCM1</accession>
<feature type="binding site" evidence="7">
    <location>
        <position position="138"/>
    </location>
    <ligand>
        <name>Mg(2+)</name>
        <dbReference type="ChEBI" id="CHEBI:18420"/>
    </ligand>
</feature>
<dbReference type="GO" id="GO:0016780">
    <property type="term" value="F:phosphotransferase activity, for other substituted phosphate groups"/>
    <property type="evidence" value="ECO:0007669"/>
    <property type="project" value="InterPro"/>
</dbReference>
<feature type="transmembrane region" description="Helical" evidence="8">
    <location>
        <begin position="146"/>
        <end position="164"/>
    </location>
</feature>
<feature type="transmembrane region" description="Helical" evidence="8">
    <location>
        <begin position="170"/>
        <end position="187"/>
    </location>
</feature>
<dbReference type="GO" id="GO:0071555">
    <property type="term" value="P:cell wall organization"/>
    <property type="evidence" value="ECO:0007669"/>
    <property type="project" value="TreeGrafter"/>
</dbReference>
<gene>
    <name evidence="9" type="ORF">A3F84_20880</name>
</gene>
<proteinExistence type="predicted"/>
<dbReference type="InterPro" id="IPR000715">
    <property type="entry name" value="Glycosyl_transferase_4"/>
</dbReference>
<dbReference type="Pfam" id="PF00953">
    <property type="entry name" value="Glycos_transf_4"/>
    <property type="match status" value="1"/>
</dbReference>
<evidence type="ECO:0000256" key="8">
    <source>
        <dbReference type="SAM" id="Phobius"/>
    </source>
</evidence>
<evidence type="ECO:0000256" key="1">
    <source>
        <dbReference type="ARBA" id="ARBA00004651"/>
    </source>
</evidence>
<evidence type="ECO:0008006" key="11">
    <source>
        <dbReference type="Google" id="ProtNLM"/>
    </source>
</evidence>
<feature type="transmembrane region" description="Helical" evidence="8">
    <location>
        <begin position="194"/>
        <end position="213"/>
    </location>
</feature>
<evidence type="ECO:0000256" key="5">
    <source>
        <dbReference type="ARBA" id="ARBA00022989"/>
    </source>
</evidence>
<dbReference type="GO" id="GO:0046872">
    <property type="term" value="F:metal ion binding"/>
    <property type="evidence" value="ECO:0007669"/>
    <property type="project" value="UniProtKB-KW"/>
</dbReference>
<feature type="transmembrane region" description="Helical" evidence="8">
    <location>
        <begin position="71"/>
        <end position="89"/>
    </location>
</feature>
<feature type="transmembrane region" description="Helical" evidence="8">
    <location>
        <begin position="121"/>
        <end position="139"/>
    </location>
</feature>
<feature type="transmembrane region" description="Helical" evidence="8">
    <location>
        <begin position="294"/>
        <end position="314"/>
    </location>
</feature>
<evidence type="ECO:0000313" key="10">
    <source>
        <dbReference type="Proteomes" id="UP000178606"/>
    </source>
</evidence>
<keyword evidence="4 8" id="KW-0812">Transmembrane</keyword>
<evidence type="ECO:0000256" key="3">
    <source>
        <dbReference type="ARBA" id="ARBA00022679"/>
    </source>
</evidence>
<dbReference type="GO" id="GO:0044038">
    <property type="term" value="P:cell wall macromolecule biosynthetic process"/>
    <property type="evidence" value="ECO:0007669"/>
    <property type="project" value="TreeGrafter"/>
</dbReference>
<feature type="transmembrane region" description="Helical" evidence="8">
    <location>
        <begin position="6"/>
        <end position="28"/>
    </location>
</feature>
<organism evidence="9 10">
    <name type="scientific">Handelsmanbacteria sp. (strain RIFCSPLOWO2_12_FULL_64_10)</name>
    <dbReference type="NCBI Taxonomy" id="1817868"/>
    <lineage>
        <taxon>Bacteria</taxon>
        <taxon>Candidatus Handelsmaniibacteriota</taxon>
    </lineage>
</organism>
<feature type="transmembrane region" description="Helical" evidence="8">
    <location>
        <begin position="219"/>
        <end position="239"/>
    </location>
</feature>
<sequence>MLNHLFAPFLISLLISALLTPLAGRLAVRLGRVSPPNPSVDGHTRATPHLGGLAVLCAVLPFLLSSKETGWASGAVGMMLVGLADDFFVLSPVRKLIGQAGAGAVTVACGLRLDLSGVSPLDAALTVLWLVAIANAFNVIDMMDGLASGIGGIAGLGFAVALTWLPESAAIAAALAGGLFGFLLHNFHPARIFMGDTGSLFAGALLGSLAVTLQRGGAGIAGLLLIGFPLFEALFLVVVRTRQGRPWYRASRDHTAQRLVQAGCSIRGAVLALYAVALLCAVVALFILRQPPRVSYLAAGAFVGVGLLAGWGLAKVKME</sequence>
<keyword evidence="6 8" id="KW-0472">Membrane</keyword>
<dbReference type="EMBL" id="MFKF01000279">
    <property type="protein sequence ID" value="OGG46919.1"/>
    <property type="molecule type" value="Genomic_DNA"/>
</dbReference>
<feature type="transmembrane region" description="Helical" evidence="8">
    <location>
        <begin position="268"/>
        <end position="288"/>
    </location>
</feature>
<dbReference type="PANTHER" id="PTHR22926:SF3">
    <property type="entry name" value="UNDECAPRENYL-PHOSPHATE ALPHA-N-ACETYLGLUCOSAMINYL 1-PHOSPHATE TRANSFERASE"/>
    <property type="match status" value="1"/>
</dbReference>
<feature type="transmembrane region" description="Helical" evidence="8">
    <location>
        <begin position="49"/>
        <end position="65"/>
    </location>
</feature>
<keyword evidence="5 8" id="KW-1133">Transmembrane helix</keyword>
<comment type="subcellular location">
    <subcellularLocation>
        <location evidence="1">Cell membrane</location>
        <topology evidence="1">Multi-pass membrane protein</topology>
    </subcellularLocation>
</comment>